<reference evidence="2 3" key="1">
    <citation type="submission" date="2016-05" db="EMBL/GenBank/DDBJ databases">
        <authorList>
            <person name="Lavstsen T."/>
            <person name="Jespersen J.S."/>
        </authorList>
    </citation>
    <scope>NUCLEOTIDE SEQUENCE [LARGE SCALE GENOMIC DNA]</scope>
    <source>
        <strain evidence="2 3">B7-9</strain>
    </source>
</reference>
<dbReference type="InterPro" id="IPR036473">
    <property type="entry name" value="Mopterin_CF_MoaD-rel_C_sf"/>
</dbReference>
<dbReference type="OrthoDB" id="162553at2"/>
<comment type="caution">
    <text evidence="2">The sequence shown here is derived from an EMBL/GenBank/DDBJ whole genome shotgun (WGS) entry which is preliminary data.</text>
</comment>
<protein>
    <recommendedName>
        <fullName evidence="1">Molybdopterin cofactor biosynthesis MoaD-related C-terminal domain-containing protein</fullName>
    </recommendedName>
</protein>
<organism evidence="2 3">
    <name type="scientific">Candidatus Chloroploca asiatica</name>
    <dbReference type="NCBI Taxonomy" id="1506545"/>
    <lineage>
        <taxon>Bacteria</taxon>
        <taxon>Bacillati</taxon>
        <taxon>Chloroflexota</taxon>
        <taxon>Chloroflexia</taxon>
        <taxon>Chloroflexales</taxon>
        <taxon>Chloroflexineae</taxon>
        <taxon>Oscillochloridaceae</taxon>
        <taxon>Candidatus Chloroploca</taxon>
    </lineage>
</organism>
<dbReference type="EMBL" id="LYXE01000099">
    <property type="protein sequence ID" value="PDV98470.1"/>
    <property type="molecule type" value="Genomic_DNA"/>
</dbReference>
<dbReference type="Pfam" id="PF09189">
    <property type="entry name" value="MoaD_arch"/>
    <property type="match status" value="1"/>
</dbReference>
<gene>
    <name evidence="2" type="ORF">A9Q02_15320</name>
</gene>
<evidence type="ECO:0000313" key="2">
    <source>
        <dbReference type="EMBL" id="PDV98470.1"/>
    </source>
</evidence>
<evidence type="ECO:0000259" key="1">
    <source>
        <dbReference type="Pfam" id="PF09189"/>
    </source>
</evidence>
<sequence>MNTINFDEPIRAVPLWLLRAYLEELGGTLEGDYAVRGTDWYAYLTQLHDYEVGSLRIGQVYIAFEGDTNALQPIRDGLTVKLQTRGGG</sequence>
<dbReference type="AlphaFoldDB" id="A0A2H3L5J0"/>
<dbReference type="Gene3D" id="3.30.1370.80">
    <property type="entry name" value="Molybdopterin cofactor biosynthesis MoaD-related, C-terminal domain"/>
    <property type="match status" value="1"/>
</dbReference>
<dbReference type="SUPFAM" id="SSF103239">
    <property type="entry name" value="MoaD-related protein, C-terminal domain"/>
    <property type="match status" value="1"/>
</dbReference>
<accession>A0A2H3L5J0</accession>
<dbReference type="RefSeq" id="WP_097653506.1">
    <property type="nucleotide sequence ID" value="NZ_LYXE01000099.1"/>
</dbReference>
<proteinExistence type="predicted"/>
<feature type="domain" description="Molybdopterin cofactor biosynthesis MoaD-related C-terminal" evidence="1">
    <location>
        <begin position="10"/>
        <end position="88"/>
    </location>
</feature>
<evidence type="ECO:0000313" key="3">
    <source>
        <dbReference type="Proteomes" id="UP000220922"/>
    </source>
</evidence>
<keyword evidence="3" id="KW-1185">Reference proteome</keyword>
<name>A0A2H3L5J0_9CHLR</name>
<dbReference type="Proteomes" id="UP000220922">
    <property type="component" value="Unassembled WGS sequence"/>
</dbReference>
<dbReference type="InterPro" id="IPR015272">
    <property type="entry name" value="MoadD_C"/>
</dbReference>